<organism evidence="2 3">
    <name type="scientific">Pyronema omphalodes (strain CBS 100304)</name>
    <name type="common">Pyronema confluens</name>
    <dbReference type="NCBI Taxonomy" id="1076935"/>
    <lineage>
        <taxon>Eukaryota</taxon>
        <taxon>Fungi</taxon>
        <taxon>Dikarya</taxon>
        <taxon>Ascomycota</taxon>
        <taxon>Pezizomycotina</taxon>
        <taxon>Pezizomycetes</taxon>
        <taxon>Pezizales</taxon>
        <taxon>Pyronemataceae</taxon>
        <taxon>Pyronema</taxon>
    </lineage>
</organism>
<evidence type="ECO:0000313" key="2">
    <source>
        <dbReference type="EMBL" id="CCX31583.1"/>
    </source>
</evidence>
<accession>U4LI28</accession>
<protein>
    <submittedName>
        <fullName evidence="2">Uncharacterized protein</fullName>
    </submittedName>
</protein>
<sequence>MSADMSVGDLRSHALEQRREKEHRVKYRGVNASLLGKPINAYITDQKIRSSTTWTNANKYRMRELTPRRCHCQNCKNWNAKGNSKRKAAVSTAVDVVCSAPGSVRKSPRPVLNNADVDDYRDYESEASSVEDYGEDGFIYSYDHAGPGHEMAVDFVVNQAVEKFETKELDRLVKNEYELVDESDAEEEFEMIERSDVC</sequence>
<dbReference type="OMA" id="EREYLWD"/>
<reference evidence="2 3" key="1">
    <citation type="journal article" date="2013" name="PLoS Genet.">
        <title>The genome and development-dependent transcriptomes of Pyronema confluens: a window into fungal evolution.</title>
        <authorList>
            <person name="Traeger S."/>
            <person name="Altegoer F."/>
            <person name="Freitag M."/>
            <person name="Gabaldon T."/>
            <person name="Kempken F."/>
            <person name="Kumar A."/>
            <person name="Marcet-Houben M."/>
            <person name="Poggeler S."/>
            <person name="Stajich J.E."/>
            <person name="Nowrousian M."/>
        </authorList>
    </citation>
    <scope>NUCLEOTIDE SEQUENCE [LARGE SCALE GENOMIC DNA]</scope>
    <source>
        <strain evidence="3">CBS 100304</strain>
        <tissue evidence="2">Vegetative mycelium</tissue>
    </source>
</reference>
<keyword evidence="3" id="KW-1185">Reference proteome</keyword>
<proteinExistence type="predicted"/>
<dbReference type="AlphaFoldDB" id="U4LI28"/>
<dbReference type="Proteomes" id="UP000018144">
    <property type="component" value="Unassembled WGS sequence"/>
</dbReference>
<dbReference type="OrthoDB" id="5153521at2759"/>
<gene>
    <name evidence="2" type="ORF">PCON_11024</name>
</gene>
<name>U4LI28_PYROM</name>
<evidence type="ECO:0000313" key="3">
    <source>
        <dbReference type="Proteomes" id="UP000018144"/>
    </source>
</evidence>
<evidence type="ECO:0000256" key="1">
    <source>
        <dbReference type="SAM" id="MobiDB-lite"/>
    </source>
</evidence>
<feature type="compositionally biased region" description="Basic and acidic residues" evidence="1">
    <location>
        <begin position="10"/>
        <end position="22"/>
    </location>
</feature>
<feature type="region of interest" description="Disordered" evidence="1">
    <location>
        <begin position="1"/>
        <end position="22"/>
    </location>
</feature>
<dbReference type="EMBL" id="HF935615">
    <property type="protein sequence ID" value="CCX31583.1"/>
    <property type="molecule type" value="Genomic_DNA"/>
</dbReference>